<comment type="caution">
    <text evidence="2">The sequence shown here is derived from an EMBL/GenBank/DDBJ whole genome shotgun (WGS) entry which is preliminary data.</text>
</comment>
<organism evidence="2 3">
    <name type="scientific">Gonium pectorale</name>
    <name type="common">Green alga</name>
    <dbReference type="NCBI Taxonomy" id="33097"/>
    <lineage>
        <taxon>Eukaryota</taxon>
        <taxon>Viridiplantae</taxon>
        <taxon>Chlorophyta</taxon>
        <taxon>core chlorophytes</taxon>
        <taxon>Chlorophyceae</taxon>
        <taxon>CS clade</taxon>
        <taxon>Chlamydomonadales</taxon>
        <taxon>Volvocaceae</taxon>
        <taxon>Gonium</taxon>
    </lineage>
</organism>
<gene>
    <name evidence="2" type="ORF">GPECTOR_82g230</name>
</gene>
<name>A0A150G1E7_GONPE</name>
<evidence type="ECO:0000313" key="3">
    <source>
        <dbReference type="Proteomes" id="UP000075714"/>
    </source>
</evidence>
<feature type="compositionally biased region" description="Basic and acidic residues" evidence="1">
    <location>
        <begin position="58"/>
        <end position="67"/>
    </location>
</feature>
<accession>A0A150G1E7</accession>
<dbReference type="Proteomes" id="UP000075714">
    <property type="component" value="Unassembled WGS sequence"/>
</dbReference>
<dbReference type="EMBL" id="LSYV01000083">
    <property type="protein sequence ID" value="KXZ43696.1"/>
    <property type="molecule type" value="Genomic_DNA"/>
</dbReference>
<feature type="region of interest" description="Disordered" evidence="1">
    <location>
        <begin position="34"/>
        <end position="75"/>
    </location>
</feature>
<dbReference type="AlphaFoldDB" id="A0A150G1E7"/>
<reference evidence="3" key="1">
    <citation type="journal article" date="2016" name="Nat. Commun.">
        <title>The Gonium pectorale genome demonstrates co-option of cell cycle regulation during the evolution of multicellularity.</title>
        <authorList>
            <person name="Hanschen E.R."/>
            <person name="Marriage T.N."/>
            <person name="Ferris P.J."/>
            <person name="Hamaji T."/>
            <person name="Toyoda A."/>
            <person name="Fujiyama A."/>
            <person name="Neme R."/>
            <person name="Noguchi H."/>
            <person name="Minakuchi Y."/>
            <person name="Suzuki M."/>
            <person name="Kawai-Toyooka H."/>
            <person name="Smith D.R."/>
            <person name="Sparks H."/>
            <person name="Anderson J."/>
            <person name="Bakaric R."/>
            <person name="Luria V."/>
            <person name="Karger A."/>
            <person name="Kirschner M.W."/>
            <person name="Durand P.M."/>
            <person name="Michod R.E."/>
            <person name="Nozaki H."/>
            <person name="Olson B.J."/>
        </authorList>
    </citation>
    <scope>NUCLEOTIDE SEQUENCE [LARGE SCALE GENOMIC DNA]</scope>
    <source>
        <strain evidence="3">NIES-2863</strain>
    </source>
</reference>
<protein>
    <submittedName>
        <fullName evidence="2">Uncharacterized protein</fullName>
    </submittedName>
</protein>
<keyword evidence="3" id="KW-1185">Reference proteome</keyword>
<sequence length="135" mass="14055">MQTTKFSPCSARAICPPSARQCTVLRPCRTAFALSSGGGPRIPPRGPRAAGAGGPGPDPDKGKRQQPERQPMTDAEARSIFVAVTNFAGRIGSSLILLYGLYMVASSISGHQEAVTRVGKLAKALSAESIGQFGK</sequence>
<evidence type="ECO:0000313" key="2">
    <source>
        <dbReference type="EMBL" id="KXZ43696.1"/>
    </source>
</evidence>
<proteinExistence type="predicted"/>
<evidence type="ECO:0000256" key="1">
    <source>
        <dbReference type="SAM" id="MobiDB-lite"/>
    </source>
</evidence>